<protein>
    <submittedName>
        <fullName evidence="1">Uncharacterized protein</fullName>
    </submittedName>
</protein>
<name>A0A0P1B579_PLAHL</name>
<dbReference type="GeneID" id="36401665"/>
<keyword evidence="2" id="KW-1185">Reference proteome</keyword>
<accession>A0A0P1B579</accession>
<evidence type="ECO:0000313" key="1">
    <source>
        <dbReference type="EMBL" id="CEG48810.1"/>
    </source>
</evidence>
<dbReference type="Proteomes" id="UP000054928">
    <property type="component" value="Unassembled WGS sequence"/>
</dbReference>
<dbReference type="EMBL" id="CCYD01003042">
    <property type="protein sequence ID" value="CEG48810.1"/>
    <property type="molecule type" value="Genomic_DNA"/>
</dbReference>
<proteinExistence type="predicted"/>
<dbReference type="RefSeq" id="XP_024585179.1">
    <property type="nucleotide sequence ID" value="XM_024719929.1"/>
</dbReference>
<organism evidence="1 2">
    <name type="scientific">Plasmopara halstedii</name>
    <name type="common">Downy mildew of sunflower</name>
    <dbReference type="NCBI Taxonomy" id="4781"/>
    <lineage>
        <taxon>Eukaryota</taxon>
        <taxon>Sar</taxon>
        <taxon>Stramenopiles</taxon>
        <taxon>Oomycota</taxon>
        <taxon>Peronosporomycetes</taxon>
        <taxon>Peronosporales</taxon>
        <taxon>Peronosporaceae</taxon>
        <taxon>Plasmopara</taxon>
    </lineage>
</organism>
<reference evidence="2" key="1">
    <citation type="submission" date="2014-09" db="EMBL/GenBank/DDBJ databases">
        <authorList>
            <person name="Sharma Rahul"/>
            <person name="Thines Marco"/>
        </authorList>
    </citation>
    <scope>NUCLEOTIDE SEQUENCE [LARGE SCALE GENOMIC DNA]</scope>
</reference>
<dbReference type="AlphaFoldDB" id="A0A0P1B579"/>
<sequence>MEMIAFRQGKMRSKCWLLASCQAISSIAKALVKDKNSRKDKMYTLKVHYRIESK</sequence>
<evidence type="ECO:0000313" key="2">
    <source>
        <dbReference type="Proteomes" id="UP000054928"/>
    </source>
</evidence>